<keyword evidence="1" id="KW-0472">Membrane</keyword>
<feature type="transmembrane region" description="Helical" evidence="1">
    <location>
        <begin position="85"/>
        <end position="105"/>
    </location>
</feature>
<dbReference type="Proteomes" id="UP000315700">
    <property type="component" value="Chromosome"/>
</dbReference>
<evidence type="ECO:0000313" key="3">
    <source>
        <dbReference type="Proteomes" id="UP000315700"/>
    </source>
</evidence>
<dbReference type="AlphaFoldDB" id="A0A517SFX2"/>
<keyword evidence="1" id="KW-0812">Transmembrane</keyword>
<evidence type="ECO:0000313" key="2">
    <source>
        <dbReference type="EMBL" id="QDT55023.1"/>
    </source>
</evidence>
<sequence length="143" mass="15387">MTTPTSMQRRWTKPVLTVVWIATSGVFTTLLLHPAVPETVRSFLVRPNRLLARTVEYTAHTAVFFIGTQFALVCLEAVTRRRRVAIIAAAAITAVAAEAAQTWVPTRGVDVFDAVCNLIGVGLAAVAYVKLFAPFTARGSASA</sequence>
<proteinExistence type="predicted"/>
<feature type="transmembrane region" description="Helical" evidence="1">
    <location>
        <begin position="111"/>
        <end position="133"/>
    </location>
</feature>
<keyword evidence="1" id="KW-1133">Transmembrane helix</keyword>
<dbReference type="InParanoid" id="A0A517SFX2"/>
<reference evidence="2 3" key="1">
    <citation type="submission" date="2019-02" db="EMBL/GenBank/DDBJ databases">
        <title>Deep-cultivation of Planctomycetes and their phenomic and genomic characterization uncovers novel biology.</title>
        <authorList>
            <person name="Wiegand S."/>
            <person name="Jogler M."/>
            <person name="Boedeker C."/>
            <person name="Pinto D."/>
            <person name="Vollmers J."/>
            <person name="Rivas-Marin E."/>
            <person name="Kohn T."/>
            <person name="Peeters S.H."/>
            <person name="Heuer A."/>
            <person name="Rast P."/>
            <person name="Oberbeckmann S."/>
            <person name="Bunk B."/>
            <person name="Jeske O."/>
            <person name="Meyerdierks A."/>
            <person name="Storesund J.E."/>
            <person name="Kallscheuer N."/>
            <person name="Luecker S."/>
            <person name="Lage O.M."/>
            <person name="Pohl T."/>
            <person name="Merkel B.J."/>
            <person name="Hornburger P."/>
            <person name="Mueller R.-W."/>
            <person name="Bruemmer F."/>
            <person name="Labrenz M."/>
            <person name="Spormann A.M."/>
            <person name="Op den Camp H."/>
            <person name="Overmann J."/>
            <person name="Amann R."/>
            <person name="Jetten M.S.M."/>
            <person name="Mascher T."/>
            <person name="Medema M.H."/>
            <person name="Devos D.P."/>
            <person name="Kaster A.-K."/>
            <person name="Ovreas L."/>
            <person name="Rohde M."/>
            <person name="Galperin M.Y."/>
            <person name="Jogler C."/>
        </authorList>
    </citation>
    <scope>NUCLEOTIDE SEQUENCE [LARGE SCALE GENOMIC DNA]</scope>
    <source>
        <strain evidence="2 3">Pan44</strain>
    </source>
</reference>
<dbReference type="EMBL" id="CP036271">
    <property type="protein sequence ID" value="QDT55023.1"/>
    <property type="molecule type" value="Genomic_DNA"/>
</dbReference>
<gene>
    <name evidence="2" type="ORF">Pan44_30640</name>
</gene>
<dbReference type="KEGG" id="ccos:Pan44_30640"/>
<feature type="transmembrane region" description="Helical" evidence="1">
    <location>
        <begin position="57"/>
        <end position="78"/>
    </location>
</feature>
<dbReference type="NCBIfam" id="NF037970">
    <property type="entry name" value="vanZ_1"/>
    <property type="match status" value="1"/>
</dbReference>
<protein>
    <submittedName>
        <fullName evidence="2">VanZ like family protein</fullName>
    </submittedName>
</protein>
<accession>A0A517SFX2</accession>
<organism evidence="2 3">
    <name type="scientific">Caulifigura coniformis</name>
    <dbReference type="NCBI Taxonomy" id="2527983"/>
    <lineage>
        <taxon>Bacteria</taxon>
        <taxon>Pseudomonadati</taxon>
        <taxon>Planctomycetota</taxon>
        <taxon>Planctomycetia</taxon>
        <taxon>Planctomycetales</taxon>
        <taxon>Planctomycetaceae</taxon>
        <taxon>Caulifigura</taxon>
    </lineage>
</organism>
<name>A0A517SFX2_9PLAN</name>
<evidence type="ECO:0000256" key="1">
    <source>
        <dbReference type="SAM" id="Phobius"/>
    </source>
</evidence>
<feature type="transmembrane region" description="Helical" evidence="1">
    <location>
        <begin position="15"/>
        <end position="37"/>
    </location>
</feature>
<keyword evidence="3" id="KW-1185">Reference proteome</keyword>